<evidence type="ECO:0000256" key="4">
    <source>
        <dbReference type="SAM" id="Phobius"/>
    </source>
</evidence>
<keyword evidence="1" id="KW-0433">Leucine-rich repeat</keyword>
<proteinExistence type="predicted"/>
<feature type="domain" description="Disease resistance R13L4/SHOC-2-like LRR" evidence="5">
    <location>
        <begin position="800"/>
        <end position="928"/>
    </location>
</feature>
<evidence type="ECO:0000256" key="1">
    <source>
        <dbReference type="ARBA" id="ARBA00022614"/>
    </source>
</evidence>
<gene>
    <name evidence="6" type="primary">inlA</name>
    <name evidence="6" type="ORF">AWB68_07616</name>
</gene>
<dbReference type="Gene3D" id="3.80.10.10">
    <property type="entry name" value="Ribonuclease Inhibitor"/>
    <property type="match status" value="1"/>
</dbReference>
<sequence length="1192" mass="131578">MNGRTIHEKYMERTVPPKNAYWPPDPIELVNFLRSVDFHLGTGDILRTVALLEYLASEGRAPRGPAEAAQWLAPILCTSPYQQANLVEYFKTFSRRIEFETGGSPSITFRIARVPRRWLIAGAWVAFLLASILIVSLLPKFYYSLPAMPLSSTIFASRGASEIAQPVEQPVNIPSGSRSSNIQNKEGNVQFIAGCLLEAALLAGAIVIGRQFYSQSRRRNRSVLNRAEDSVDGQDVAELDTPLGGLRLFDFRDVVNTTGEQRGPTSYRRDVARQIHRAAQDMRRYRSIRTRKPDIRASVRASATVGGYPLLVSGRRPRLPDYAILVEAQAARDHLPVLGRAIADCLQRESVHSTVYFFDTDPRLLRDDSDEEDSVSLADVAARHDQDTLILLTDGECLFDPFSGEMHWWTSEFKSWRNVVLLTPVQLHRWSWRERSVAVAGLIVVPATPRGLSTLGEFLLSSSRRAPQAFDQPPAQLSVLGQEGVRALQWHLDRKLNDEELEELLDAIALELSPNAFELMCVLALFPELRPELTLYAGSALCDVRGKSLLDEASYAALCVLPWFRAGRMPDWLRLELGQSLSPERTAEARAMYNKWLSTLETAARTGTGVRIAIDRDATLQGTDDNKTKVLCDRIFLTFLNEGDLGSLDLAVSDETVHNLLRAVTGSAEIKKDIRNWPDWTRGRRRWIIRSSAGLALLVLLLSPSILSDLQNSQEQQTLAALGFTSTTCYGTTAKLDASGCLIWAMPPTLSDSALAAAITHLKRLQTTGGLVIVNSHIQDIHLLGELPGLQFLTLSNSPVQNIDVLSELRDLRVLNLEGTKVENIDPLKVLVRLKSLNLSRTRVGNIDAVRGLTNLQALYLTDTPVQNIDVLAGMTNLRVLFLGDTNVANIDALSSLTGLQVLNLDNTKIRNVDALGSLTALRELSLKGTPVRNVDALQKLSGLEVLDLEDTSVQDTRSLERLTNLTTLKLPAGLTQGVNGLPSCQDIVGGENDIAEGYSSYSRAMKSYRLVKDEQVRLIQLRYPGNIRSLNIGMYKQKEDAASAVQEDVRNRVSNRLTQSDQYESAFASVVATCLRFEKEATRHATVADPQCAIDATGARTAARSLTKESADFQSLSAKSRQAAADRMAQRPGVDAPQDIAAYTAHVDFFDRRYAEIDDAANKLEQAVADLNNAVSKMRSACGVPITGNPH</sequence>
<reference evidence="6" key="1">
    <citation type="submission" date="2016-01" db="EMBL/GenBank/DDBJ databases">
        <authorList>
            <person name="Peeters C."/>
        </authorList>
    </citation>
    <scope>NUCLEOTIDE SEQUENCE [LARGE SCALE GENOMIC DNA]</scope>
    <source>
        <strain evidence="6">LMG 22940</strain>
    </source>
</reference>
<dbReference type="Proteomes" id="UP000054770">
    <property type="component" value="Unassembled WGS sequence"/>
</dbReference>
<protein>
    <submittedName>
        <fullName evidence="6">Internalin-A</fullName>
    </submittedName>
</protein>
<dbReference type="InterPro" id="IPR055414">
    <property type="entry name" value="LRR_R13L4/SHOC2-like"/>
</dbReference>
<dbReference type="InterPro" id="IPR050836">
    <property type="entry name" value="SDS22/Internalin_LRR"/>
</dbReference>
<keyword evidence="2" id="KW-0677">Repeat</keyword>
<comment type="caution">
    <text evidence="6">The sequence shown here is derived from an EMBL/GenBank/DDBJ whole genome shotgun (WGS) entry which is preliminary data.</text>
</comment>
<dbReference type="SUPFAM" id="SSF52058">
    <property type="entry name" value="L domain-like"/>
    <property type="match status" value="1"/>
</dbReference>
<keyword evidence="4" id="KW-0812">Transmembrane</keyword>
<dbReference type="AlphaFoldDB" id="A0A158KVQ7"/>
<organism evidence="6 7">
    <name type="scientific">Caballeronia choica</name>
    <dbReference type="NCBI Taxonomy" id="326476"/>
    <lineage>
        <taxon>Bacteria</taxon>
        <taxon>Pseudomonadati</taxon>
        <taxon>Pseudomonadota</taxon>
        <taxon>Betaproteobacteria</taxon>
        <taxon>Burkholderiales</taxon>
        <taxon>Burkholderiaceae</taxon>
        <taxon>Caballeronia</taxon>
    </lineage>
</organism>
<evidence type="ECO:0000256" key="3">
    <source>
        <dbReference type="SAM" id="Coils"/>
    </source>
</evidence>
<dbReference type="PROSITE" id="PS51450">
    <property type="entry name" value="LRR"/>
    <property type="match status" value="1"/>
</dbReference>
<dbReference type="InterPro" id="IPR001611">
    <property type="entry name" value="Leu-rich_rpt"/>
</dbReference>
<evidence type="ECO:0000313" key="7">
    <source>
        <dbReference type="Proteomes" id="UP000054770"/>
    </source>
</evidence>
<dbReference type="PANTHER" id="PTHR46652">
    <property type="entry name" value="LEUCINE-RICH REPEAT AND IQ DOMAIN-CONTAINING PROTEIN 1-RELATED"/>
    <property type="match status" value="1"/>
</dbReference>
<dbReference type="Pfam" id="PF23598">
    <property type="entry name" value="LRR_14"/>
    <property type="match status" value="1"/>
</dbReference>
<evidence type="ECO:0000256" key="2">
    <source>
        <dbReference type="ARBA" id="ARBA00022737"/>
    </source>
</evidence>
<feature type="transmembrane region" description="Helical" evidence="4">
    <location>
        <begin position="118"/>
        <end position="138"/>
    </location>
</feature>
<dbReference type="RefSeq" id="WP_125483185.1">
    <property type="nucleotide sequence ID" value="NZ_FCON02000182.1"/>
</dbReference>
<dbReference type="EMBL" id="FCON02000182">
    <property type="protein sequence ID" value="SAL85256.1"/>
    <property type="molecule type" value="Genomic_DNA"/>
</dbReference>
<accession>A0A158KVQ7</accession>
<dbReference type="InterPro" id="IPR032675">
    <property type="entry name" value="LRR_dom_sf"/>
</dbReference>
<keyword evidence="4" id="KW-0472">Membrane</keyword>
<name>A0A158KVQ7_9BURK</name>
<evidence type="ECO:0000313" key="6">
    <source>
        <dbReference type="EMBL" id="SAL85256.1"/>
    </source>
</evidence>
<keyword evidence="4" id="KW-1133">Transmembrane helix</keyword>
<keyword evidence="7" id="KW-1185">Reference proteome</keyword>
<dbReference type="PANTHER" id="PTHR46652:SF3">
    <property type="entry name" value="LEUCINE-RICH REPEAT-CONTAINING PROTEIN 9"/>
    <property type="match status" value="1"/>
</dbReference>
<keyword evidence="3" id="KW-0175">Coiled coil</keyword>
<dbReference type="OrthoDB" id="9060608at2"/>
<evidence type="ECO:0000259" key="5">
    <source>
        <dbReference type="Pfam" id="PF23598"/>
    </source>
</evidence>
<feature type="coiled-coil region" evidence="3">
    <location>
        <begin position="1155"/>
        <end position="1182"/>
    </location>
</feature>